<comment type="similarity">
    <text evidence="7">Belongs to the binding-protein-dependent transport system permease family.</text>
</comment>
<keyword evidence="5 7" id="KW-1133">Transmembrane helix</keyword>
<name>A0A162JD29_9CLOT</name>
<dbReference type="RefSeq" id="WP_063600753.1">
    <property type="nucleotide sequence ID" value="NZ_LITQ01000011.1"/>
</dbReference>
<sequence length="250" mass="28478">MEKTKNIQSKIYPIATIIIVVIIWQLTINLAHVPQYIIPSPLDILKTLVSDFQNIMENTETTLYESFIGFFISIIFSFILAIIMDSFEIVRKSIYPILLISQTIPTIAIAPLFIIWFGFGVLPKIIVVVMVCFFPIVVSLVDGFEKVDRDYINLFSTMKASRLQTFYHLKLPYAMVNFFSGLKIAATYMIMSAIIGEWLGGDNGIGVYMVRAKNAYQLDKVFASILVIVIVSIIIIYIIDFIGKKIIHWK</sequence>
<dbReference type="EMBL" id="LROR01000045">
    <property type="protein sequence ID" value="OBR94450.1"/>
    <property type="molecule type" value="Genomic_DNA"/>
</dbReference>
<evidence type="ECO:0000256" key="6">
    <source>
        <dbReference type="ARBA" id="ARBA00023136"/>
    </source>
</evidence>
<feature type="domain" description="ABC transmembrane type-1" evidence="8">
    <location>
        <begin position="59"/>
        <end position="239"/>
    </location>
</feature>
<evidence type="ECO:0000256" key="4">
    <source>
        <dbReference type="ARBA" id="ARBA00022692"/>
    </source>
</evidence>
<feature type="transmembrane region" description="Helical" evidence="7">
    <location>
        <begin position="125"/>
        <end position="144"/>
    </location>
</feature>
<dbReference type="PANTHER" id="PTHR30151:SF20">
    <property type="entry name" value="ABC TRANSPORTER PERMEASE PROTEIN HI_0355-RELATED"/>
    <property type="match status" value="1"/>
</dbReference>
<keyword evidence="6 7" id="KW-0472">Membrane</keyword>
<dbReference type="Proteomes" id="UP000077384">
    <property type="component" value="Unassembled WGS sequence"/>
</dbReference>
<dbReference type="Pfam" id="PF00528">
    <property type="entry name" value="BPD_transp_1"/>
    <property type="match status" value="1"/>
</dbReference>
<accession>A0A162JD29</accession>
<evidence type="ECO:0000256" key="1">
    <source>
        <dbReference type="ARBA" id="ARBA00004651"/>
    </source>
</evidence>
<dbReference type="GO" id="GO:0055085">
    <property type="term" value="P:transmembrane transport"/>
    <property type="evidence" value="ECO:0007669"/>
    <property type="project" value="InterPro"/>
</dbReference>
<comment type="caution">
    <text evidence="9">The sequence shown here is derived from an EMBL/GenBank/DDBJ whole genome shotgun (WGS) entry which is preliminary data.</text>
</comment>
<feature type="transmembrane region" description="Helical" evidence="7">
    <location>
        <begin position="221"/>
        <end position="242"/>
    </location>
</feature>
<evidence type="ECO:0000313" key="9">
    <source>
        <dbReference type="EMBL" id="OAA93575.1"/>
    </source>
</evidence>
<proteinExistence type="inferred from homology"/>
<dbReference type="AlphaFoldDB" id="A0A162JD29"/>
<dbReference type="EMBL" id="LITQ01000011">
    <property type="protein sequence ID" value="OAA93575.1"/>
    <property type="molecule type" value="Genomic_DNA"/>
</dbReference>
<feature type="transmembrane region" description="Helical" evidence="7">
    <location>
        <begin position="63"/>
        <end position="83"/>
    </location>
</feature>
<dbReference type="GO" id="GO:0005886">
    <property type="term" value="C:plasma membrane"/>
    <property type="evidence" value="ECO:0007669"/>
    <property type="project" value="UniProtKB-SubCell"/>
</dbReference>
<evidence type="ECO:0000313" key="12">
    <source>
        <dbReference type="Proteomes" id="UP000093694"/>
    </source>
</evidence>
<keyword evidence="3" id="KW-1003">Cell membrane</keyword>
<dbReference type="PATRIC" id="fig|1705578.3.peg.4179"/>
<comment type="subcellular location">
    <subcellularLocation>
        <location evidence="1 7">Cell membrane</location>
        <topology evidence="1 7">Multi-pass membrane protein</topology>
    </subcellularLocation>
</comment>
<organism evidence="9 11">
    <name type="scientific">Clostridium coskatii</name>
    <dbReference type="NCBI Taxonomy" id="1705578"/>
    <lineage>
        <taxon>Bacteria</taxon>
        <taxon>Bacillati</taxon>
        <taxon>Bacillota</taxon>
        <taxon>Clostridia</taxon>
        <taxon>Eubacteriales</taxon>
        <taxon>Clostridiaceae</taxon>
        <taxon>Clostridium</taxon>
    </lineage>
</organism>
<gene>
    <name evidence="9" type="primary">ssuC_8</name>
    <name evidence="10" type="ORF">CLCOS_19490</name>
    <name evidence="9" type="ORF">WX73_04071</name>
</gene>
<dbReference type="InterPro" id="IPR035906">
    <property type="entry name" value="MetI-like_sf"/>
</dbReference>
<dbReference type="PROSITE" id="PS50928">
    <property type="entry name" value="ABC_TM1"/>
    <property type="match status" value="1"/>
</dbReference>
<keyword evidence="2 7" id="KW-0813">Transport</keyword>
<evidence type="ECO:0000256" key="2">
    <source>
        <dbReference type="ARBA" id="ARBA00022448"/>
    </source>
</evidence>
<reference evidence="10 12" key="2">
    <citation type="journal article" date="2016" name="Front. Microbiol.">
        <title>Industrial Acetogenic Biocatalysts: A Comparative Metabolic and Genomic Analysis.</title>
        <authorList>
            <person name="Bengelsdorf F."/>
            <person name="Poehlein A."/>
            <person name="Sonja S."/>
            <person name="Erz C."/>
            <person name="Hummel T."/>
            <person name="Hoffmeister S."/>
            <person name="Daniel R."/>
            <person name="Durre P."/>
        </authorList>
    </citation>
    <scope>NUCLEOTIDE SEQUENCE [LARGE SCALE GENOMIC DNA]</scope>
    <source>
        <strain evidence="10 12">PTA-10522</strain>
    </source>
</reference>
<keyword evidence="12" id="KW-1185">Reference proteome</keyword>
<dbReference type="CDD" id="cd06261">
    <property type="entry name" value="TM_PBP2"/>
    <property type="match status" value="1"/>
</dbReference>
<evidence type="ECO:0000256" key="5">
    <source>
        <dbReference type="ARBA" id="ARBA00022989"/>
    </source>
</evidence>
<dbReference type="PANTHER" id="PTHR30151">
    <property type="entry name" value="ALKANE SULFONATE ABC TRANSPORTER-RELATED, MEMBRANE SUBUNIT"/>
    <property type="match status" value="1"/>
</dbReference>
<feature type="transmembrane region" description="Helical" evidence="7">
    <location>
        <begin position="12"/>
        <end position="32"/>
    </location>
</feature>
<dbReference type="SUPFAM" id="SSF161098">
    <property type="entry name" value="MetI-like"/>
    <property type="match status" value="1"/>
</dbReference>
<reference evidence="9 11" key="1">
    <citation type="journal article" date="2015" name="Biotechnol. Bioeng.">
        <title>Genome sequence and phenotypic characterization of Caulobacter segnis.</title>
        <authorList>
            <person name="Patel S."/>
            <person name="Fletcher B."/>
            <person name="Scott D.C."/>
            <person name="Ely B."/>
        </authorList>
    </citation>
    <scope>NUCLEOTIDE SEQUENCE [LARGE SCALE GENOMIC DNA]</scope>
    <source>
        <strain evidence="9 11">PS02</strain>
    </source>
</reference>
<evidence type="ECO:0000256" key="7">
    <source>
        <dbReference type="RuleBase" id="RU363032"/>
    </source>
</evidence>
<feature type="transmembrane region" description="Helical" evidence="7">
    <location>
        <begin position="95"/>
        <end position="119"/>
    </location>
</feature>
<keyword evidence="4 7" id="KW-0812">Transmembrane</keyword>
<evidence type="ECO:0000259" key="8">
    <source>
        <dbReference type="PROSITE" id="PS50928"/>
    </source>
</evidence>
<dbReference type="Gene3D" id="1.10.3720.10">
    <property type="entry name" value="MetI-like"/>
    <property type="match status" value="1"/>
</dbReference>
<feature type="transmembrane region" description="Helical" evidence="7">
    <location>
        <begin position="178"/>
        <end position="201"/>
    </location>
</feature>
<dbReference type="InterPro" id="IPR000515">
    <property type="entry name" value="MetI-like"/>
</dbReference>
<evidence type="ECO:0000313" key="10">
    <source>
        <dbReference type="EMBL" id="OBR94450.1"/>
    </source>
</evidence>
<dbReference type="Proteomes" id="UP000093694">
    <property type="component" value="Unassembled WGS sequence"/>
</dbReference>
<evidence type="ECO:0000313" key="11">
    <source>
        <dbReference type="Proteomes" id="UP000077384"/>
    </source>
</evidence>
<evidence type="ECO:0000256" key="3">
    <source>
        <dbReference type="ARBA" id="ARBA00022475"/>
    </source>
</evidence>
<protein>
    <submittedName>
        <fullName evidence="9 10">Aliphatic sulfonates transport permease protein SsuC</fullName>
    </submittedName>
</protein>